<reference evidence="9 10" key="1">
    <citation type="submission" date="2020-08" db="EMBL/GenBank/DDBJ databases">
        <authorList>
            <person name="Koutsovoulos G."/>
            <person name="Danchin GJ E."/>
        </authorList>
    </citation>
    <scope>NUCLEOTIDE SEQUENCE [LARGE SCALE GENOMIC DNA]</scope>
</reference>
<evidence type="ECO:0000256" key="4">
    <source>
        <dbReference type="ARBA" id="ARBA00022777"/>
    </source>
</evidence>
<dbReference type="OrthoDB" id="338650at2759"/>
<evidence type="ECO:0000256" key="2">
    <source>
        <dbReference type="ARBA" id="ARBA00022679"/>
    </source>
</evidence>
<dbReference type="GO" id="GO:0005524">
    <property type="term" value="F:ATP binding"/>
    <property type="evidence" value="ECO:0007669"/>
    <property type="project" value="UniProtKB-KW"/>
</dbReference>
<comment type="catalytic activity">
    <reaction evidence="7">
        <text>1D-myo-inositol 1,3,4,6-tetrakisphosphate + ATP = 1D-myo-inositol 1,3,4,5,6-pentakisphosphate + ADP + H(+)</text>
        <dbReference type="Rhea" id="RHEA:12717"/>
        <dbReference type="ChEBI" id="CHEBI:15378"/>
        <dbReference type="ChEBI" id="CHEBI:30616"/>
        <dbReference type="ChEBI" id="CHEBI:57660"/>
        <dbReference type="ChEBI" id="CHEBI:57733"/>
        <dbReference type="ChEBI" id="CHEBI:456216"/>
        <dbReference type="EC" id="2.7.1.140"/>
    </reaction>
</comment>
<evidence type="ECO:0000256" key="5">
    <source>
        <dbReference type="ARBA" id="ARBA00022840"/>
    </source>
</evidence>
<evidence type="ECO:0000256" key="8">
    <source>
        <dbReference type="RuleBase" id="RU363090"/>
    </source>
</evidence>
<evidence type="ECO:0000256" key="1">
    <source>
        <dbReference type="ARBA" id="ARBA00007374"/>
    </source>
</evidence>
<dbReference type="InterPro" id="IPR005522">
    <property type="entry name" value="IPK"/>
</dbReference>
<accession>A0A6V7VQH7</accession>
<dbReference type="AlphaFoldDB" id="A0A6V7VQH7"/>
<dbReference type="Pfam" id="PF03770">
    <property type="entry name" value="IPK"/>
    <property type="match status" value="1"/>
</dbReference>
<dbReference type="SUPFAM" id="SSF56104">
    <property type="entry name" value="SAICAR synthase-like"/>
    <property type="match status" value="1"/>
</dbReference>
<dbReference type="GO" id="GO:0051765">
    <property type="term" value="F:inositol tetrakisphosphate kinase activity"/>
    <property type="evidence" value="ECO:0007669"/>
    <property type="project" value="TreeGrafter"/>
</dbReference>
<keyword evidence="2 8" id="KW-0808">Transferase</keyword>
<dbReference type="PANTHER" id="PTHR12400">
    <property type="entry name" value="INOSITOL POLYPHOSPHATE KINASE"/>
    <property type="match status" value="1"/>
</dbReference>
<evidence type="ECO:0000313" key="10">
    <source>
        <dbReference type="Proteomes" id="UP000580250"/>
    </source>
</evidence>
<dbReference type="EMBL" id="CAJEWN010000288">
    <property type="protein sequence ID" value="CAD2177012.1"/>
    <property type="molecule type" value="Genomic_DNA"/>
</dbReference>
<comment type="catalytic activity">
    <reaction evidence="6">
        <text>1D-myo-inositol 1,4,5-trisphosphate + 2 ATP = 1D-myo-inositol 1,3,4,5,6-pentakisphosphate + 2 ADP + 2 H(+)</text>
        <dbReference type="Rhea" id="RHEA:32359"/>
        <dbReference type="ChEBI" id="CHEBI:15378"/>
        <dbReference type="ChEBI" id="CHEBI:30616"/>
        <dbReference type="ChEBI" id="CHEBI:57733"/>
        <dbReference type="ChEBI" id="CHEBI:203600"/>
        <dbReference type="ChEBI" id="CHEBI:456216"/>
        <dbReference type="EC" id="2.7.1.151"/>
    </reaction>
</comment>
<dbReference type="Gene3D" id="3.30.470.160">
    <property type="entry name" value="Inositol polyphosphate kinase"/>
    <property type="match status" value="1"/>
</dbReference>
<dbReference type="InterPro" id="IPR038286">
    <property type="entry name" value="IPK_sf"/>
</dbReference>
<comment type="caution">
    <text evidence="9">The sequence shown here is derived from an EMBL/GenBank/DDBJ whole genome shotgun (WGS) entry which is preliminary data.</text>
</comment>
<sequence length="316" mass="37370">MDIDAQLPPNLEWYEDQIAGHHPSTVRNGVRQIGILKERGKKHIILKLVQPGDRGEREVAFYSRIKLAASQKQKNDVQKNSQNEDKNASLIVELAKFLPRFYGCRSIKLYEKDSPKEFLQLEDITYPFEKPCIMDIKIGKVTYDPDATEEKRIKEQSKCPFQEIWVLEFLIHTETEFYSKDRVWGRERTLENLQQAFEEYLIQARPVQAPDILDRFIERLKSIQDWFLHQKMLHFYASSLLFVYEGHSQLPSIVDVRMIDFSHVFSVESKSQLDENYIHGLLKIIEIFQKYETSMTRKMKIRGGRYGFKKFKNILN</sequence>
<proteinExistence type="inferred from homology"/>
<keyword evidence="5" id="KW-0067">ATP-binding</keyword>
<evidence type="ECO:0000256" key="3">
    <source>
        <dbReference type="ARBA" id="ARBA00022741"/>
    </source>
</evidence>
<dbReference type="EC" id="2.7.-.-" evidence="8"/>
<dbReference type="GO" id="GO:0032958">
    <property type="term" value="P:inositol phosphate biosynthetic process"/>
    <property type="evidence" value="ECO:0007669"/>
    <property type="project" value="InterPro"/>
</dbReference>
<keyword evidence="4 8" id="KW-0418">Kinase</keyword>
<dbReference type="GO" id="GO:0008440">
    <property type="term" value="F:inositol-1,4,5-trisphosphate 3-kinase activity"/>
    <property type="evidence" value="ECO:0007669"/>
    <property type="project" value="TreeGrafter"/>
</dbReference>
<protein>
    <recommendedName>
        <fullName evidence="8">Kinase</fullName>
        <ecNumber evidence="8">2.7.-.-</ecNumber>
    </recommendedName>
</protein>
<gene>
    <name evidence="9" type="ORF">MENT_LOCUS28862</name>
</gene>
<dbReference type="GO" id="GO:0005634">
    <property type="term" value="C:nucleus"/>
    <property type="evidence" value="ECO:0007669"/>
    <property type="project" value="TreeGrafter"/>
</dbReference>
<name>A0A6V7VQH7_MELEN</name>
<evidence type="ECO:0000256" key="7">
    <source>
        <dbReference type="ARBA" id="ARBA00036525"/>
    </source>
</evidence>
<dbReference type="Proteomes" id="UP000580250">
    <property type="component" value="Unassembled WGS sequence"/>
</dbReference>
<organism evidence="9 10">
    <name type="scientific">Meloidogyne enterolobii</name>
    <name type="common">Root-knot nematode worm</name>
    <name type="synonym">Meloidogyne mayaguensis</name>
    <dbReference type="NCBI Taxonomy" id="390850"/>
    <lineage>
        <taxon>Eukaryota</taxon>
        <taxon>Metazoa</taxon>
        <taxon>Ecdysozoa</taxon>
        <taxon>Nematoda</taxon>
        <taxon>Chromadorea</taxon>
        <taxon>Rhabditida</taxon>
        <taxon>Tylenchina</taxon>
        <taxon>Tylenchomorpha</taxon>
        <taxon>Tylenchoidea</taxon>
        <taxon>Meloidogynidae</taxon>
        <taxon>Meloidogyninae</taxon>
        <taxon>Meloidogyne</taxon>
    </lineage>
</organism>
<dbReference type="GO" id="GO:0005737">
    <property type="term" value="C:cytoplasm"/>
    <property type="evidence" value="ECO:0007669"/>
    <property type="project" value="TreeGrafter"/>
</dbReference>
<evidence type="ECO:0000256" key="6">
    <source>
        <dbReference type="ARBA" id="ARBA00036164"/>
    </source>
</evidence>
<dbReference type="PANTHER" id="PTHR12400:SF51">
    <property type="entry name" value="INOSITOL POLYPHOSPHATE MULTIKINASE"/>
    <property type="match status" value="1"/>
</dbReference>
<evidence type="ECO:0000313" key="9">
    <source>
        <dbReference type="EMBL" id="CAD2177012.1"/>
    </source>
</evidence>
<keyword evidence="3" id="KW-0547">Nucleotide-binding</keyword>
<comment type="similarity">
    <text evidence="1 8">Belongs to the inositol phosphokinase (IPK) family.</text>
</comment>